<gene>
    <name evidence="1" type="ORF">METZ01_LOCUS442720</name>
</gene>
<organism evidence="1">
    <name type="scientific">marine metagenome</name>
    <dbReference type="NCBI Taxonomy" id="408172"/>
    <lineage>
        <taxon>unclassified sequences</taxon>
        <taxon>metagenomes</taxon>
        <taxon>ecological metagenomes</taxon>
    </lineage>
</organism>
<dbReference type="EMBL" id="UINC01180588">
    <property type="protein sequence ID" value="SVD89866.1"/>
    <property type="molecule type" value="Genomic_DNA"/>
</dbReference>
<protein>
    <recommendedName>
        <fullName evidence="2">Dihydrofolate reductase</fullName>
    </recommendedName>
</protein>
<sequence>MKRPPTFGLIFSILFLSACGKQGETVEVKKPTEDFEVRVDRFADLEILRYQVPQFEQLSLRQKKLVYFLSQAALSGRDILYDQNYKYNLIIRQTIHTIVENYKGDRSTESWEQFMIYAKRVWFSNGIHHHYSTLKIIPEFKKSYLSKLINNTDGEFALKDGEKTGEFIEWLTPTLFDSDIDRKRVNLDPQDDIISTSANNYYNGVSQDEVDMFYSNMKDPDDPK</sequence>
<feature type="non-terminal residue" evidence="1">
    <location>
        <position position="224"/>
    </location>
</feature>
<accession>A0A382Z2Y6</accession>
<name>A0A382Z2Y6_9ZZZZ</name>
<proteinExistence type="predicted"/>
<dbReference type="PROSITE" id="PS51257">
    <property type="entry name" value="PROKAR_LIPOPROTEIN"/>
    <property type="match status" value="1"/>
</dbReference>
<dbReference type="AlphaFoldDB" id="A0A382Z2Y6"/>
<evidence type="ECO:0008006" key="2">
    <source>
        <dbReference type="Google" id="ProtNLM"/>
    </source>
</evidence>
<evidence type="ECO:0000313" key="1">
    <source>
        <dbReference type="EMBL" id="SVD89866.1"/>
    </source>
</evidence>
<reference evidence="1" key="1">
    <citation type="submission" date="2018-05" db="EMBL/GenBank/DDBJ databases">
        <authorList>
            <person name="Lanie J.A."/>
            <person name="Ng W.-L."/>
            <person name="Kazmierczak K.M."/>
            <person name="Andrzejewski T.M."/>
            <person name="Davidsen T.M."/>
            <person name="Wayne K.J."/>
            <person name="Tettelin H."/>
            <person name="Glass J.I."/>
            <person name="Rusch D."/>
            <person name="Podicherti R."/>
            <person name="Tsui H.-C.T."/>
            <person name="Winkler M.E."/>
        </authorList>
    </citation>
    <scope>NUCLEOTIDE SEQUENCE</scope>
</reference>